<evidence type="ECO:0000313" key="1">
    <source>
        <dbReference type="EMBL" id="MBL3655575.1"/>
    </source>
</evidence>
<evidence type="ECO:0000313" key="2">
    <source>
        <dbReference type="Proteomes" id="UP000659388"/>
    </source>
</evidence>
<organism evidence="1 2">
    <name type="scientific">Fulvivirga sediminis</name>
    <dbReference type="NCBI Taxonomy" id="2803949"/>
    <lineage>
        <taxon>Bacteria</taxon>
        <taxon>Pseudomonadati</taxon>
        <taxon>Bacteroidota</taxon>
        <taxon>Cytophagia</taxon>
        <taxon>Cytophagales</taxon>
        <taxon>Fulvivirgaceae</taxon>
        <taxon>Fulvivirga</taxon>
    </lineage>
</organism>
<dbReference type="PROSITE" id="PS51257">
    <property type="entry name" value="PROKAR_LIPOPROTEIN"/>
    <property type="match status" value="1"/>
</dbReference>
<reference evidence="1" key="1">
    <citation type="submission" date="2021-01" db="EMBL/GenBank/DDBJ databases">
        <title>Fulvivirga kasyanovii gen. nov., sp nov., a novel member of the phylum Bacteroidetes isolated from seawater in a mussel farm.</title>
        <authorList>
            <person name="Zhao L.-H."/>
            <person name="Wang Z.-J."/>
        </authorList>
    </citation>
    <scope>NUCLEOTIDE SEQUENCE</scope>
    <source>
        <strain evidence="1">2943</strain>
    </source>
</reference>
<proteinExistence type="predicted"/>
<dbReference type="Proteomes" id="UP000659388">
    <property type="component" value="Unassembled WGS sequence"/>
</dbReference>
<gene>
    <name evidence="1" type="ORF">JL102_05510</name>
</gene>
<sequence>MKNLDRIFVICIIAFLGFLSCEEEEIDLKDTSPYFNLQFRHASRDTILGDSIATLTATVATISDSIQYIDSLIESGDETDYSIIKQSLNDERDSLNTLSSHYGEIRTQIANKDVLVSEIRGVGSNSEPLFYQDSAATYRIPLNPNSDTSMFKVTLSVDSSDLTFNIFTRYTREKKIEQRKVKVFAYNFQVIKKDDSYDSLSQEQEDSTNFSSNDYTAIINF</sequence>
<name>A0A937F767_9BACT</name>
<dbReference type="RefSeq" id="WP_202243238.1">
    <property type="nucleotide sequence ID" value="NZ_JAESIY010000002.1"/>
</dbReference>
<accession>A0A937F767</accession>
<dbReference type="EMBL" id="JAESIY010000002">
    <property type="protein sequence ID" value="MBL3655575.1"/>
    <property type="molecule type" value="Genomic_DNA"/>
</dbReference>
<protein>
    <submittedName>
        <fullName evidence="1">Uncharacterized protein</fullName>
    </submittedName>
</protein>
<dbReference type="AlphaFoldDB" id="A0A937F767"/>
<comment type="caution">
    <text evidence="1">The sequence shown here is derived from an EMBL/GenBank/DDBJ whole genome shotgun (WGS) entry which is preliminary data.</text>
</comment>
<keyword evidence="2" id="KW-1185">Reference proteome</keyword>